<dbReference type="InterPro" id="IPR001646">
    <property type="entry name" value="5peptide_repeat"/>
</dbReference>
<reference evidence="2" key="1">
    <citation type="submission" date="2021-03" db="EMBL/GenBank/DDBJ databases">
        <title>Whole genome shotgun sequence of Actinoplanes auranticolor NBRC 12245.</title>
        <authorList>
            <person name="Komaki H."/>
            <person name="Tamura T."/>
        </authorList>
    </citation>
    <scope>NUCLEOTIDE SEQUENCE</scope>
    <source>
        <strain evidence="2">NBRC 12245</strain>
    </source>
</reference>
<evidence type="ECO:0000313" key="2">
    <source>
        <dbReference type="EMBL" id="GIM71059.1"/>
    </source>
</evidence>
<dbReference type="EMBL" id="BOQL01000034">
    <property type="protein sequence ID" value="GIM71059.1"/>
    <property type="molecule type" value="Genomic_DNA"/>
</dbReference>
<organism evidence="2 3">
    <name type="scientific">Actinoplanes auranticolor</name>
    <dbReference type="NCBI Taxonomy" id="47988"/>
    <lineage>
        <taxon>Bacteria</taxon>
        <taxon>Bacillati</taxon>
        <taxon>Actinomycetota</taxon>
        <taxon>Actinomycetes</taxon>
        <taxon>Micromonosporales</taxon>
        <taxon>Micromonosporaceae</taxon>
        <taxon>Actinoplanes</taxon>
    </lineage>
</organism>
<feature type="region of interest" description="Disordered" evidence="1">
    <location>
        <begin position="1"/>
        <end position="28"/>
    </location>
</feature>
<comment type="caution">
    <text evidence="2">The sequence shown here is derived from an EMBL/GenBank/DDBJ whole genome shotgun (WGS) entry which is preliminary data.</text>
</comment>
<dbReference type="SUPFAM" id="SSF141571">
    <property type="entry name" value="Pentapeptide repeat-like"/>
    <property type="match status" value="1"/>
</dbReference>
<dbReference type="Proteomes" id="UP000681340">
    <property type="component" value="Unassembled WGS sequence"/>
</dbReference>
<accession>A0A919SG59</accession>
<dbReference type="RefSeq" id="WP_212990389.1">
    <property type="nucleotide sequence ID" value="NZ_BAABEA010000026.1"/>
</dbReference>
<evidence type="ECO:0000313" key="3">
    <source>
        <dbReference type="Proteomes" id="UP000681340"/>
    </source>
</evidence>
<evidence type="ECO:0000256" key="1">
    <source>
        <dbReference type="SAM" id="MobiDB-lite"/>
    </source>
</evidence>
<gene>
    <name evidence="2" type="ORF">Aau02nite_43970</name>
</gene>
<protein>
    <recommendedName>
        <fullName evidence="4">Pentapeptide repeat protein</fullName>
    </recommendedName>
</protein>
<sequence length="224" mass="24224">MPVARRSPIRQSAPRKPAVPAALDEPRQELEPEVAFRTVAFDGHDLSGREAESVEFAQCRFRGADLSSSVLAQLTMTDCVVQVSNWANVRADGGAVCRVTFDESRMTGFSVTNGRLGEVTFEQCRLDLSGWRFTGFDSVRFTGCNLTGADFTNADLRGARFTGCDLTGAQFHHATMDGTRFRRCGLDGIAGIGSWRGAIVHPDDLPALSYTLAGGLGIKVDSED</sequence>
<name>A0A919SG59_9ACTN</name>
<keyword evidence="3" id="KW-1185">Reference proteome</keyword>
<dbReference type="PANTHER" id="PTHR14136:SF17">
    <property type="entry name" value="BTB_POZ DOMAIN-CONTAINING PROTEIN KCTD9"/>
    <property type="match status" value="1"/>
</dbReference>
<dbReference type="Gene3D" id="2.160.20.80">
    <property type="entry name" value="E3 ubiquitin-protein ligase SopA"/>
    <property type="match status" value="1"/>
</dbReference>
<proteinExistence type="predicted"/>
<evidence type="ECO:0008006" key="4">
    <source>
        <dbReference type="Google" id="ProtNLM"/>
    </source>
</evidence>
<dbReference type="PANTHER" id="PTHR14136">
    <property type="entry name" value="BTB_POZ DOMAIN-CONTAINING PROTEIN KCTD9"/>
    <property type="match status" value="1"/>
</dbReference>
<dbReference type="Pfam" id="PF13599">
    <property type="entry name" value="Pentapeptide_4"/>
    <property type="match status" value="1"/>
</dbReference>
<dbReference type="AlphaFoldDB" id="A0A919SG59"/>
<dbReference type="InterPro" id="IPR051082">
    <property type="entry name" value="Pentapeptide-BTB/POZ_domain"/>
</dbReference>